<dbReference type="AlphaFoldDB" id="A0AAV5MMV5"/>
<dbReference type="Proteomes" id="UP001054252">
    <property type="component" value="Unassembled WGS sequence"/>
</dbReference>
<reference evidence="2 3" key="1">
    <citation type="journal article" date="2021" name="Commun. Biol.">
        <title>The genome of Shorea leprosula (Dipterocarpaceae) highlights the ecological relevance of drought in aseasonal tropical rainforests.</title>
        <authorList>
            <person name="Ng K.K.S."/>
            <person name="Kobayashi M.J."/>
            <person name="Fawcett J.A."/>
            <person name="Hatakeyama M."/>
            <person name="Paape T."/>
            <person name="Ng C.H."/>
            <person name="Ang C.C."/>
            <person name="Tnah L.H."/>
            <person name="Lee C.T."/>
            <person name="Nishiyama T."/>
            <person name="Sese J."/>
            <person name="O'Brien M.J."/>
            <person name="Copetti D."/>
            <person name="Mohd Noor M.I."/>
            <person name="Ong R.C."/>
            <person name="Putra M."/>
            <person name="Sireger I.Z."/>
            <person name="Indrioko S."/>
            <person name="Kosugi Y."/>
            <person name="Izuno A."/>
            <person name="Isagi Y."/>
            <person name="Lee S.L."/>
            <person name="Shimizu K.K."/>
        </authorList>
    </citation>
    <scope>NUCLEOTIDE SEQUENCE [LARGE SCALE GENOMIC DNA]</scope>
    <source>
        <strain evidence="2">214</strain>
    </source>
</reference>
<dbReference type="PANTHER" id="PTHR35046:SF21">
    <property type="entry name" value="RETROTRANSPOSON GAG DOMAIN-CONTAINING PROTEIN-RELATED"/>
    <property type="match status" value="1"/>
</dbReference>
<name>A0AAV5MMV5_9ROSI</name>
<dbReference type="PANTHER" id="PTHR35046">
    <property type="entry name" value="ZINC KNUCKLE (CCHC-TYPE) FAMILY PROTEIN"/>
    <property type="match status" value="1"/>
</dbReference>
<feature type="region of interest" description="Disordered" evidence="1">
    <location>
        <begin position="16"/>
        <end position="48"/>
    </location>
</feature>
<gene>
    <name evidence="2" type="ORF">SLEP1_g57175</name>
</gene>
<dbReference type="EMBL" id="BPVZ01000371">
    <property type="protein sequence ID" value="GKV50474.1"/>
    <property type="molecule type" value="Genomic_DNA"/>
</dbReference>
<evidence type="ECO:0000313" key="3">
    <source>
        <dbReference type="Proteomes" id="UP001054252"/>
    </source>
</evidence>
<accession>A0AAV5MMV5</accession>
<proteinExistence type="predicted"/>
<keyword evidence="3" id="KW-1185">Reference proteome</keyword>
<comment type="caution">
    <text evidence="2">The sequence shown here is derived from an EMBL/GenBank/DDBJ whole genome shotgun (WGS) entry which is preliminary data.</text>
</comment>
<evidence type="ECO:0000256" key="1">
    <source>
        <dbReference type="SAM" id="MobiDB-lite"/>
    </source>
</evidence>
<sequence length="454" mass="51693">MEELCQQIQRLQERLEAFEGQQAQHPPDEPHKSEEDTDNENPFHHLKNNESSSSIERVCCRHPQQNVAPKSTNLSINIDISDFEGCLQQDEFIDWLHTVEPVFELKDIPDHKRVKLIAIKLKKHASIWWENLKRGSQGTQASNIVAETPAKVEKEASSSHPAQPNTQKCFKCQGFGHIPPTVPIGELSPLSEKRFMKSQMVKQKRSIVMKLSHNLRKHSSQLTMDNLWFYMVEKLGLLVKDLSHPYKLQWLQNGNEQFDKKAIHDGHANTYLFVKNGVQIKLTLLKPKDLLEKKDEDKALISRSTFQKLHQESRIACLLLLSKVNDATSPSLEEIRSLLEEFSNVVPDEIPHGLPIIRIDLKLEDEFSPTKGECTKKNAASMQKLRCSTANYNRPVQLCQNGHNGILNLTKIGVSVSVPVPAKLKIWNLDFPDLIGNSITSVVLAAPPWWLSCW</sequence>
<evidence type="ECO:0000313" key="2">
    <source>
        <dbReference type="EMBL" id="GKV50474.1"/>
    </source>
</evidence>
<evidence type="ECO:0008006" key="4">
    <source>
        <dbReference type="Google" id="ProtNLM"/>
    </source>
</evidence>
<protein>
    <recommendedName>
        <fullName evidence="4">Retrotransposon gag domain-containing protein</fullName>
    </recommendedName>
</protein>
<organism evidence="2 3">
    <name type="scientific">Rubroshorea leprosula</name>
    <dbReference type="NCBI Taxonomy" id="152421"/>
    <lineage>
        <taxon>Eukaryota</taxon>
        <taxon>Viridiplantae</taxon>
        <taxon>Streptophyta</taxon>
        <taxon>Embryophyta</taxon>
        <taxon>Tracheophyta</taxon>
        <taxon>Spermatophyta</taxon>
        <taxon>Magnoliopsida</taxon>
        <taxon>eudicotyledons</taxon>
        <taxon>Gunneridae</taxon>
        <taxon>Pentapetalae</taxon>
        <taxon>rosids</taxon>
        <taxon>malvids</taxon>
        <taxon>Malvales</taxon>
        <taxon>Dipterocarpaceae</taxon>
        <taxon>Rubroshorea</taxon>
    </lineage>
</organism>